<dbReference type="RefSeq" id="WP_125245374.1">
    <property type="nucleotide sequence ID" value="NZ_RSED01000028.1"/>
</dbReference>
<reference evidence="1 2" key="1">
    <citation type="submission" date="2018-12" db="EMBL/GenBank/DDBJ databases">
        <title>The whole draft genome of Aquabacterium sp. SJQ9.</title>
        <authorList>
            <person name="Sun L."/>
            <person name="Gao X."/>
            <person name="Chen W."/>
            <person name="Huang K."/>
        </authorList>
    </citation>
    <scope>NUCLEOTIDE SEQUENCE [LARGE SCALE GENOMIC DNA]</scope>
    <source>
        <strain evidence="1 2">SJQ9</strain>
    </source>
</reference>
<keyword evidence="2" id="KW-1185">Reference proteome</keyword>
<name>A0A3R8T8P2_9BURK</name>
<dbReference type="AlphaFoldDB" id="A0A3R8T8P2"/>
<dbReference type="EMBL" id="RSED01000028">
    <property type="protein sequence ID" value="RRS01093.1"/>
    <property type="molecule type" value="Genomic_DNA"/>
</dbReference>
<evidence type="ECO:0000313" key="1">
    <source>
        <dbReference type="EMBL" id="RRS01093.1"/>
    </source>
</evidence>
<organism evidence="1 2">
    <name type="scientific">Aquabacterium soli</name>
    <dbReference type="NCBI Taxonomy" id="2493092"/>
    <lineage>
        <taxon>Bacteria</taxon>
        <taxon>Pseudomonadati</taxon>
        <taxon>Pseudomonadota</taxon>
        <taxon>Betaproteobacteria</taxon>
        <taxon>Burkholderiales</taxon>
        <taxon>Aquabacterium</taxon>
    </lineage>
</organism>
<gene>
    <name evidence="1" type="ORF">EIP75_22130</name>
</gene>
<comment type="caution">
    <text evidence="1">The sequence shown here is derived from an EMBL/GenBank/DDBJ whole genome shotgun (WGS) entry which is preliminary data.</text>
</comment>
<accession>A0A3R8T8P2</accession>
<evidence type="ECO:0000313" key="2">
    <source>
        <dbReference type="Proteomes" id="UP000269265"/>
    </source>
</evidence>
<dbReference type="Proteomes" id="UP000269265">
    <property type="component" value="Unassembled WGS sequence"/>
</dbReference>
<protein>
    <submittedName>
        <fullName evidence="1">Uncharacterized protein</fullName>
    </submittedName>
</protein>
<dbReference type="OrthoDB" id="8909281at2"/>
<sequence>MSSSSNPPLFDQDGDPIDPALHRLVATHPVLFRGRLPAVASYVPAGWYPLVDELCRSIEAELGPQGCEKIEVRQIKEKFAGLRFYLVERSLADVKSLPVEDAMDRVHALIRTACEQSERTCQKCGAPCVVHDVGGYLAALCDTHLRG</sequence>
<proteinExistence type="predicted"/>